<dbReference type="PROSITE" id="PS51740">
    <property type="entry name" value="SPOVT_ABRB"/>
    <property type="match status" value="1"/>
</dbReference>
<protein>
    <recommendedName>
        <fullName evidence="1">SpoVT-AbrB domain-containing protein</fullName>
    </recommendedName>
</protein>
<feature type="domain" description="SpoVT-AbrB" evidence="1">
    <location>
        <begin position="3"/>
        <end position="45"/>
    </location>
</feature>
<evidence type="ECO:0000313" key="3">
    <source>
        <dbReference type="Proteomes" id="UP001149411"/>
    </source>
</evidence>
<accession>A0A9Q4C5M6</accession>
<dbReference type="EMBL" id="RKLV01000009">
    <property type="protein sequence ID" value="MCX2819565.1"/>
    <property type="molecule type" value="Genomic_DNA"/>
</dbReference>
<dbReference type="InterPro" id="IPR037914">
    <property type="entry name" value="SpoVT-AbrB_sf"/>
</dbReference>
<name>A0A9Q4C5M6_9EURY</name>
<dbReference type="RefSeq" id="WP_266087934.1">
    <property type="nucleotide sequence ID" value="NZ_RKLV01000009.1"/>
</dbReference>
<dbReference type="InterPro" id="IPR020603">
    <property type="entry name" value="MraZ_dom"/>
</dbReference>
<comment type="caution">
    <text evidence="2">The sequence shown here is derived from an EMBL/GenBank/DDBJ whole genome shotgun (WGS) entry which is preliminary data.</text>
</comment>
<evidence type="ECO:0000313" key="2">
    <source>
        <dbReference type="EMBL" id="MCX2819565.1"/>
    </source>
</evidence>
<reference evidence="2" key="1">
    <citation type="submission" date="2022-09" db="EMBL/GenBank/DDBJ databases">
        <title>Haloadaptaus new haloarchaeum isolated from saline soil.</title>
        <authorList>
            <person name="Duran-Viseras A."/>
            <person name="Sanchez-Porro C."/>
            <person name="Ventosa A."/>
        </authorList>
    </citation>
    <scope>NUCLEOTIDE SEQUENCE</scope>
    <source>
        <strain evidence="2">F3-133</strain>
    </source>
</reference>
<dbReference type="GO" id="GO:0003677">
    <property type="term" value="F:DNA binding"/>
    <property type="evidence" value="ECO:0007669"/>
    <property type="project" value="InterPro"/>
</dbReference>
<proteinExistence type="predicted"/>
<dbReference type="AlphaFoldDB" id="A0A9Q4C5M6"/>
<dbReference type="InterPro" id="IPR007159">
    <property type="entry name" value="SpoVT-AbrB_dom"/>
</dbReference>
<sequence length="45" mass="4926">MVTTTVEMDEKGRIVIPQAVRKSLGVDGENAILELEVSVVEQPDE</sequence>
<organism evidence="2 3">
    <name type="scientific">Halorutilus salinus</name>
    <dbReference type="NCBI Taxonomy" id="2487751"/>
    <lineage>
        <taxon>Archaea</taxon>
        <taxon>Methanobacteriati</taxon>
        <taxon>Methanobacteriota</taxon>
        <taxon>Stenosarchaea group</taxon>
        <taxon>Halobacteria</taxon>
        <taxon>Halorutilales</taxon>
        <taxon>Halorutilaceae</taxon>
        <taxon>Halorutilus</taxon>
    </lineage>
</organism>
<gene>
    <name evidence="2" type="ORF">EGH25_09415</name>
</gene>
<dbReference type="SUPFAM" id="SSF89447">
    <property type="entry name" value="AbrB/MazE/MraZ-like"/>
    <property type="match status" value="1"/>
</dbReference>
<evidence type="ECO:0000259" key="1">
    <source>
        <dbReference type="PROSITE" id="PS51740"/>
    </source>
</evidence>
<keyword evidence="3" id="KW-1185">Reference proteome</keyword>
<dbReference type="Gene3D" id="2.10.260.10">
    <property type="match status" value="1"/>
</dbReference>
<dbReference type="Proteomes" id="UP001149411">
    <property type="component" value="Unassembled WGS sequence"/>
</dbReference>
<dbReference type="Pfam" id="PF02381">
    <property type="entry name" value="MraZ"/>
    <property type="match status" value="1"/>
</dbReference>